<name>A0A9D1PDE5_9FIRM</name>
<feature type="region of interest" description="Disordered" evidence="1">
    <location>
        <begin position="29"/>
        <end position="127"/>
    </location>
</feature>
<protein>
    <submittedName>
        <fullName evidence="3">M23 family metallopeptidase</fullName>
    </submittedName>
</protein>
<evidence type="ECO:0000256" key="1">
    <source>
        <dbReference type="SAM" id="MobiDB-lite"/>
    </source>
</evidence>
<sequence length="279" mass="30410">MNKKRKFRLLLGGILTLALVATCGIVYQSGSKSTPNEKELVMENEEDSVDQAIKTEEREDPEEETADANTSNVEGTRDVEEEAASETDETDQTEDTQDQDASSQDTGTEENAADQEEAAQDTEEASAQITEQVETAMAPDLNFTESSLMEWPVSGQVVIDYNMDNTVYFPTLNVYKTSPAIAISAEAGTPVMAVANGQILSITENEETGTTVTVDMGNGYQAIYGQLKDIPFQAEEYVSAGAVLGYVNEPTKYYTKEGANLYFALQKDGTPLDPLQYLP</sequence>
<dbReference type="Pfam" id="PF01551">
    <property type="entry name" value="Peptidase_M23"/>
    <property type="match status" value="1"/>
</dbReference>
<dbReference type="Gene3D" id="2.70.70.10">
    <property type="entry name" value="Glucose Permease (Domain IIA)"/>
    <property type="match status" value="1"/>
</dbReference>
<dbReference type="AlphaFoldDB" id="A0A9D1PDE5"/>
<evidence type="ECO:0000313" key="4">
    <source>
        <dbReference type="Proteomes" id="UP000886814"/>
    </source>
</evidence>
<comment type="caution">
    <text evidence="3">The sequence shown here is derived from an EMBL/GenBank/DDBJ whole genome shotgun (WGS) entry which is preliminary data.</text>
</comment>
<reference evidence="3" key="1">
    <citation type="journal article" date="2021" name="PeerJ">
        <title>Extensive microbial diversity within the chicken gut microbiome revealed by metagenomics and culture.</title>
        <authorList>
            <person name="Gilroy R."/>
            <person name="Ravi A."/>
            <person name="Getino M."/>
            <person name="Pursley I."/>
            <person name="Horton D.L."/>
            <person name="Alikhan N.F."/>
            <person name="Baker D."/>
            <person name="Gharbi K."/>
            <person name="Hall N."/>
            <person name="Watson M."/>
            <person name="Adriaenssens E.M."/>
            <person name="Foster-Nyarko E."/>
            <person name="Jarju S."/>
            <person name="Secka A."/>
            <person name="Antonio M."/>
            <person name="Oren A."/>
            <person name="Chaudhuri R.R."/>
            <person name="La Ragione R."/>
            <person name="Hildebrand F."/>
            <person name="Pallen M.J."/>
        </authorList>
    </citation>
    <scope>NUCLEOTIDE SEQUENCE</scope>
    <source>
        <strain evidence="3">CHK195-9823</strain>
    </source>
</reference>
<dbReference type="Proteomes" id="UP000886814">
    <property type="component" value="Unassembled WGS sequence"/>
</dbReference>
<reference evidence="3" key="2">
    <citation type="submission" date="2021-04" db="EMBL/GenBank/DDBJ databases">
        <authorList>
            <person name="Gilroy R."/>
        </authorList>
    </citation>
    <scope>NUCLEOTIDE SEQUENCE</scope>
    <source>
        <strain evidence="3">CHK195-9823</strain>
    </source>
</reference>
<dbReference type="SUPFAM" id="SSF51261">
    <property type="entry name" value="Duplicated hybrid motif"/>
    <property type="match status" value="1"/>
</dbReference>
<feature type="compositionally biased region" description="Acidic residues" evidence="1">
    <location>
        <begin position="107"/>
        <end position="124"/>
    </location>
</feature>
<dbReference type="CDD" id="cd12797">
    <property type="entry name" value="M23_peptidase"/>
    <property type="match status" value="1"/>
</dbReference>
<evidence type="ECO:0000259" key="2">
    <source>
        <dbReference type="Pfam" id="PF01551"/>
    </source>
</evidence>
<dbReference type="EMBL" id="DXIQ01000054">
    <property type="protein sequence ID" value="HIV39048.1"/>
    <property type="molecule type" value="Genomic_DNA"/>
</dbReference>
<dbReference type="GO" id="GO:0004222">
    <property type="term" value="F:metalloendopeptidase activity"/>
    <property type="evidence" value="ECO:0007669"/>
    <property type="project" value="TreeGrafter"/>
</dbReference>
<dbReference type="InterPro" id="IPR050570">
    <property type="entry name" value="Cell_wall_metabolism_enzyme"/>
</dbReference>
<dbReference type="InterPro" id="IPR011055">
    <property type="entry name" value="Dup_hybrid_motif"/>
</dbReference>
<feature type="compositionally biased region" description="Acidic residues" evidence="1">
    <location>
        <begin position="79"/>
        <end position="98"/>
    </location>
</feature>
<organism evidence="3 4">
    <name type="scientific">Candidatus Blautia stercorigallinarum</name>
    <dbReference type="NCBI Taxonomy" id="2838501"/>
    <lineage>
        <taxon>Bacteria</taxon>
        <taxon>Bacillati</taxon>
        <taxon>Bacillota</taxon>
        <taxon>Clostridia</taxon>
        <taxon>Lachnospirales</taxon>
        <taxon>Lachnospiraceae</taxon>
        <taxon>Blautia</taxon>
    </lineage>
</organism>
<dbReference type="PANTHER" id="PTHR21666">
    <property type="entry name" value="PEPTIDASE-RELATED"/>
    <property type="match status" value="1"/>
</dbReference>
<dbReference type="PANTHER" id="PTHR21666:SF270">
    <property type="entry name" value="MUREIN HYDROLASE ACTIVATOR ENVC"/>
    <property type="match status" value="1"/>
</dbReference>
<feature type="domain" description="M23ase beta-sheet core" evidence="2">
    <location>
        <begin position="179"/>
        <end position="274"/>
    </location>
</feature>
<gene>
    <name evidence="3" type="ORF">H9747_08640</name>
</gene>
<dbReference type="InterPro" id="IPR016047">
    <property type="entry name" value="M23ase_b-sheet_dom"/>
</dbReference>
<proteinExistence type="predicted"/>
<accession>A0A9D1PDE5</accession>
<evidence type="ECO:0000313" key="3">
    <source>
        <dbReference type="EMBL" id="HIV39048.1"/>
    </source>
</evidence>